<name>B0C4W4_ACAM1</name>
<evidence type="ECO:0000313" key="2">
    <source>
        <dbReference type="Proteomes" id="UP000000268"/>
    </source>
</evidence>
<sequence length="38" mass="3989">MLLLPKSLDQTAYVLSQAVSLNIRSLGGAILATASDEK</sequence>
<dbReference type="AlphaFoldDB" id="B0C4W4"/>
<dbReference type="KEGG" id="amr:AM1_6170"/>
<dbReference type="HOGENOM" id="CLU_3323263_0_0_3"/>
<gene>
    <name evidence="1" type="ordered locus">AM1_6170</name>
</gene>
<evidence type="ECO:0000313" key="1">
    <source>
        <dbReference type="EMBL" id="ABW31102.1"/>
    </source>
</evidence>
<dbReference type="EMBL" id="CP000828">
    <property type="protein sequence ID" value="ABW31102.1"/>
    <property type="molecule type" value="Genomic_DNA"/>
</dbReference>
<organism evidence="1 2">
    <name type="scientific">Acaryochloris marina (strain MBIC 11017)</name>
    <dbReference type="NCBI Taxonomy" id="329726"/>
    <lineage>
        <taxon>Bacteria</taxon>
        <taxon>Bacillati</taxon>
        <taxon>Cyanobacteriota</taxon>
        <taxon>Cyanophyceae</taxon>
        <taxon>Acaryochloridales</taxon>
        <taxon>Acaryochloridaceae</taxon>
        <taxon>Acaryochloris</taxon>
    </lineage>
</organism>
<keyword evidence="2" id="KW-1185">Reference proteome</keyword>
<protein>
    <submittedName>
        <fullName evidence="1">Uncharacterized protein</fullName>
    </submittedName>
</protein>
<reference evidence="1 2" key="1">
    <citation type="journal article" date="2008" name="Proc. Natl. Acad. Sci. U.S.A.">
        <title>Niche adaptation and genome expansion in the chlorophyll d-producing cyanobacterium Acaryochloris marina.</title>
        <authorList>
            <person name="Swingley W.D."/>
            <person name="Chen M."/>
            <person name="Cheung P.C."/>
            <person name="Conrad A.L."/>
            <person name="Dejesa L.C."/>
            <person name="Hao J."/>
            <person name="Honchak B.M."/>
            <person name="Karbach L.E."/>
            <person name="Kurdoglu A."/>
            <person name="Lahiri S."/>
            <person name="Mastrian S.D."/>
            <person name="Miyashita H."/>
            <person name="Page L."/>
            <person name="Ramakrishna P."/>
            <person name="Satoh S."/>
            <person name="Sattley W.M."/>
            <person name="Shimada Y."/>
            <person name="Taylor H.L."/>
            <person name="Tomo T."/>
            <person name="Tsuchiya T."/>
            <person name="Wang Z.T."/>
            <person name="Raymond J."/>
            <person name="Mimuro M."/>
            <person name="Blankenship R.E."/>
            <person name="Touchman J.W."/>
        </authorList>
    </citation>
    <scope>NUCLEOTIDE SEQUENCE [LARGE SCALE GENOMIC DNA]</scope>
    <source>
        <strain evidence="2">MBIC 11017</strain>
    </source>
</reference>
<dbReference type="Proteomes" id="UP000000268">
    <property type="component" value="Chromosome"/>
</dbReference>
<proteinExistence type="predicted"/>
<accession>B0C4W4</accession>
<dbReference type="STRING" id="329726.AM1_6170"/>